<dbReference type="RefSeq" id="WP_055066731.1">
    <property type="nucleotide sequence ID" value="NZ_CP173697.1"/>
</dbReference>
<name>A0A0M6W905_9FIRM</name>
<gene>
    <name evidence="1" type="ORF">M72_19091</name>
</gene>
<reference evidence="2" key="1">
    <citation type="submission" date="2015-05" db="EMBL/GenBank/DDBJ databases">
        <authorList>
            <consortium name="Pathogen Informatics"/>
        </authorList>
    </citation>
    <scope>NUCLEOTIDE SEQUENCE [LARGE SCALE GENOMIC DNA]</scope>
    <source>
        <strain evidence="2">M72</strain>
    </source>
</reference>
<dbReference type="AlphaFoldDB" id="A0A0M6W905"/>
<dbReference type="Proteomes" id="UP000049979">
    <property type="component" value="Unassembled WGS sequence"/>
</dbReference>
<evidence type="ECO:0000313" key="1">
    <source>
        <dbReference type="EMBL" id="CRL31931.1"/>
    </source>
</evidence>
<dbReference type="STRING" id="301302.ERS852420_01852"/>
<protein>
    <submittedName>
        <fullName evidence="1">Uncharacterized protein</fullName>
    </submittedName>
</protein>
<evidence type="ECO:0000313" key="2">
    <source>
        <dbReference type="Proteomes" id="UP000049979"/>
    </source>
</evidence>
<organism evidence="1 2">
    <name type="scientific">Roseburia faecis</name>
    <dbReference type="NCBI Taxonomy" id="301302"/>
    <lineage>
        <taxon>Bacteria</taxon>
        <taxon>Bacillati</taxon>
        <taxon>Bacillota</taxon>
        <taxon>Clostridia</taxon>
        <taxon>Lachnospirales</taxon>
        <taxon>Lachnospiraceae</taxon>
        <taxon>Roseburia</taxon>
    </lineage>
</organism>
<accession>A0A0M6W905</accession>
<dbReference type="OrthoDB" id="2068293at2"/>
<sequence>MKVGVCEATELKKRSEMLSIPFADLLWGYAVEDLMLRVSTSAYREFLWLMSLPLLGEEAYRQRAKKRIRFFYKGSEEELTPDKLQPGQRLSIAMGEHIKTTLFAKENAQKIHWEGTVTALSGGIRLSMIAGYFDMKVPLNIEIYSFGAVSQIPGTREEELIAVGGGRTISYLVYSPESELSYDLFAIMDKLELIGSMGSYYDAYRLLRTQPLSGRYVLEELTVLTAASPKMRKEQRLKQLDGYRAYTYMRKRWEKYLRNHGLAEVPWEDAIDLILVFVSPIWESLCRNEIFFDDWMPELGRFLG</sequence>
<proteinExistence type="predicted"/>
<keyword evidence="2" id="KW-1185">Reference proteome</keyword>
<dbReference type="EMBL" id="CVRR01000003">
    <property type="protein sequence ID" value="CRL31931.1"/>
    <property type="molecule type" value="Genomic_DNA"/>
</dbReference>